<dbReference type="NCBIfam" id="TIGR00231">
    <property type="entry name" value="small_GTP"/>
    <property type="match status" value="1"/>
</dbReference>
<keyword evidence="7 18" id="KW-0396">Initiation factor</keyword>
<feature type="compositionally biased region" description="Polar residues" evidence="16">
    <location>
        <begin position="126"/>
        <end position="152"/>
    </location>
</feature>
<evidence type="ECO:0000256" key="8">
    <source>
        <dbReference type="ARBA" id="ARBA00022723"/>
    </source>
</evidence>
<feature type="domain" description="Tr-type G" evidence="17">
    <location>
        <begin position="435"/>
        <end position="650"/>
    </location>
</feature>
<evidence type="ECO:0000256" key="7">
    <source>
        <dbReference type="ARBA" id="ARBA00022540"/>
    </source>
</evidence>
<dbReference type="InterPro" id="IPR015760">
    <property type="entry name" value="TIF_IF2"/>
</dbReference>
<dbReference type="PROSITE" id="PS51722">
    <property type="entry name" value="G_TR_2"/>
    <property type="match status" value="1"/>
</dbReference>
<feature type="compositionally biased region" description="Basic and acidic residues" evidence="16">
    <location>
        <begin position="314"/>
        <end position="332"/>
    </location>
</feature>
<sequence>MDDQEINQINDVKKQTGGKKSKKDRRKKKDDDDDEDLDAMLAELHMEMVEGKKPPPQSKSIESNINKQPDMATKSSNNNHVDNATNNNSHDKSTNQNNGDDDDDDKSQAKNKKNKKKKDNKKATNQSVQESKPSNVQQQKTSQNESNNNNGDKTADIDNNVGKSDEDDENDDDGTTVNSKNKDKKKKRKEAKKKKQEEQQSTATSTKAAGKGPSKKQLAMMQEILKKQKEEEERQQREEEEKIRQEEERERQRLEKERLEKERKEKKKQKEKERKLRLKKEGKLLTAKQKADLQRAKMSLQLLKESGQAVIGKSRKEGRLDKQDSQEDESKSDNNLSEPKEDDDNTEPLDEDIEMVDDDEQEEEEEFPDDWEDIVIEEKKKKQQQQKSVENKKSSNKSMNHNNNDTALTPTGSKSIDPDLLFATSNPASRPPEKFRSPIICVLGHVDTGKTKLLDYIRKTHIQDNEAGGITQQIGATFVPPTAIHEQCKNVKTKTELKIPGLLIIDTPGHESFSNLRSRGSSLCDIAILVIDIMHGLEKQTIESLNLLKSRKTPFIVALNKIDRLYEWRSNVRKDVEDLINSQQSNTKHEFNTLKQKVIVQLAEQSINAALFYENPDPRTYISLVPTSAHTGDGMGNLINLITHFTQTLMAKRIHYQLDSLDATVLEVKAIPGLGTTIDVVLVNGKLREGDKIVLAGHDGPIITQIRALLVPQPLKELRVKSPYEELRVVYGSVGVKIAAHDLEKAVAGLNLYVTQNETELERLKTMCWNQFGSAMKAIKCSDKGVYVQASTLGALEALLEFLKDSKIPYSGVRIGPVAKRDVMKASIMLENSPDNAVILAFDVKIDRDAQELADQLGVKIFTADIIYHLFDQFTAYKENLRKQRKEQNRHLAVFPCKLRILPNCIFNKRDPIVLGVHVDDGTIVSGTPLAVPSKELDLIGRVTTVEHDHKTVEQAKRGDEVCIKIEHCTSDAPKLFGRHFDSNDMLYSRVTRESIDIMKEHFRDDLEKSDWQLMIELKKIFNII</sequence>
<feature type="compositionally biased region" description="Acidic residues" evidence="16">
    <location>
        <begin position="165"/>
        <end position="174"/>
    </location>
</feature>
<feature type="region of interest" description="Disordered" evidence="16">
    <location>
        <begin position="304"/>
        <end position="430"/>
    </location>
</feature>
<reference evidence="18" key="2">
    <citation type="journal article" date="2022" name="Res Sq">
        <title>Comparative Genomics Reveals Insights into the Divergent Evolution of Astigmatic Mites and Household Pest Adaptations.</title>
        <authorList>
            <person name="Xiong Q."/>
            <person name="Wan A.T.-Y."/>
            <person name="Liu X.-Y."/>
            <person name="Fung C.S.-H."/>
            <person name="Xiao X."/>
            <person name="Malainual N."/>
            <person name="Hou J."/>
            <person name="Wang L."/>
            <person name="Wang M."/>
            <person name="Yang K."/>
            <person name="Cui Y."/>
            <person name="Leung E."/>
            <person name="Nong W."/>
            <person name="Shin S.-K."/>
            <person name="Au S."/>
            <person name="Jeong K.Y."/>
            <person name="Chew F.T."/>
            <person name="Hui J."/>
            <person name="Leung T.F."/>
            <person name="Tungtrongchitr A."/>
            <person name="Zhong N."/>
            <person name="Liu Z."/>
            <person name="Tsui S."/>
        </authorList>
    </citation>
    <scope>NUCLEOTIDE SEQUENCE</scope>
    <source>
        <strain evidence="18">Derf</strain>
        <tissue evidence="18">Whole organism</tissue>
    </source>
</reference>
<comment type="function">
    <text evidence="14">Plays a role in translation initiation. Ribosome-dependent GTPase that promotes the joining of the 60S ribosomal subunit to the pre-initiation complex to form the 80S initiation complex with the initiator methionine-tRNA in the P-site base paired to the start codon. Together with eIF1A (EIF1AX), actively orients the initiator methionine-tRNA in a conformation that allows 60S ribosomal subunit joining to form the 80S initiation complex. Is released after formation of the 80S initiation complex. Its GTPase activity is not essential for ribosomal subunits joining, but GTP hydrolysis is needed for eIF1A (EIF1AX) ejection quickly followed by EIF5B release to form elongation-competent ribosomes. In contrast to its procaryotic homolog, does not promote recruitment of Met-rRNA to the small ribosomal subunit.</text>
</comment>
<dbReference type="GO" id="GO:0005525">
    <property type="term" value="F:GTP binding"/>
    <property type="evidence" value="ECO:0007669"/>
    <property type="project" value="UniProtKB-KW"/>
</dbReference>
<dbReference type="InterPro" id="IPR027417">
    <property type="entry name" value="P-loop_NTPase"/>
</dbReference>
<evidence type="ECO:0000256" key="13">
    <source>
        <dbReference type="ARBA" id="ARBA00032478"/>
    </source>
</evidence>
<dbReference type="PRINTS" id="PR00315">
    <property type="entry name" value="ELONGATNFCT"/>
</dbReference>
<keyword evidence="9" id="KW-0547">Nucleotide-binding</keyword>
<reference evidence="18" key="1">
    <citation type="submission" date="2013-05" db="EMBL/GenBank/DDBJ databases">
        <authorList>
            <person name="Yim A.K.Y."/>
            <person name="Chan T.F."/>
            <person name="Ji K.M."/>
            <person name="Liu X.Y."/>
            <person name="Zhou J.W."/>
            <person name="Li R.Q."/>
            <person name="Yang K.Y."/>
            <person name="Li J."/>
            <person name="Li M."/>
            <person name="Law P.T.W."/>
            <person name="Wu Y.L."/>
            <person name="Cai Z.L."/>
            <person name="Qin H."/>
            <person name="Bao Y."/>
            <person name="Leung R.K.K."/>
            <person name="Ng P.K.S."/>
            <person name="Zou J."/>
            <person name="Zhong X.J."/>
            <person name="Ran P.X."/>
            <person name="Zhong N.S."/>
            <person name="Liu Z.G."/>
            <person name="Tsui S.K.W."/>
        </authorList>
    </citation>
    <scope>NUCLEOTIDE SEQUENCE</scope>
    <source>
        <strain evidence="18">Derf</strain>
        <tissue evidence="18">Whole organism</tissue>
    </source>
</reference>
<evidence type="ECO:0000256" key="12">
    <source>
        <dbReference type="ARBA" id="ARBA00023134"/>
    </source>
</evidence>
<feature type="compositionally biased region" description="Acidic residues" evidence="16">
    <location>
        <begin position="340"/>
        <end position="375"/>
    </location>
</feature>
<dbReference type="GO" id="GO:0003924">
    <property type="term" value="F:GTPase activity"/>
    <property type="evidence" value="ECO:0007669"/>
    <property type="project" value="InterPro"/>
</dbReference>
<dbReference type="SUPFAM" id="SSF50447">
    <property type="entry name" value="Translation proteins"/>
    <property type="match status" value="1"/>
</dbReference>
<feature type="compositionally biased region" description="Polar residues" evidence="16">
    <location>
        <begin position="58"/>
        <end position="67"/>
    </location>
</feature>
<dbReference type="GO" id="GO:0003743">
    <property type="term" value="F:translation initiation factor activity"/>
    <property type="evidence" value="ECO:0007669"/>
    <property type="project" value="UniProtKB-KW"/>
</dbReference>
<evidence type="ECO:0000256" key="14">
    <source>
        <dbReference type="ARBA" id="ARBA00053410"/>
    </source>
</evidence>
<feature type="compositionally biased region" description="Basic and acidic residues" evidence="16">
    <location>
        <begin position="224"/>
        <end position="291"/>
    </location>
</feature>
<evidence type="ECO:0000256" key="4">
    <source>
        <dbReference type="ARBA" id="ARBA00011986"/>
    </source>
</evidence>
<keyword evidence="8" id="KW-0479">Metal-binding</keyword>
<dbReference type="Pfam" id="PF11987">
    <property type="entry name" value="IF-2"/>
    <property type="match status" value="1"/>
</dbReference>
<evidence type="ECO:0000256" key="3">
    <source>
        <dbReference type="ARBA" id="ARBA00007733"/>
    </source>
</evidence>
<dbReference type="NCBIfam" id="NF003078">
    <property type="entry name" value="PRK04004.1"/>
    <property type="match status" value="1"/>
</dbReference>
<gene>
    <name evidence="18" type="primary">EIF5B</name>
    <name evidence="18" type="ORF">DERF_013165</name>
</gene>
<dbReference type="EC" id="3.6.5.3" evidence="4"/>
<dbReference type="FunFam" id="3.40.50.300:FF:000112">
    <property type="entry name" value="Eukaryotic translation initiation factor 5B"/>
    <property type="match status" value="1"/>
</dbReference>
<dbReference type="GO" id="GO:0005739">
    <property type="term" value="C:mitochondrion"/>
    <property type="evidence" value="ECO:0007669"/>
    <property type="project" value="TreeGrafter"/>
</dbReference>
<organism evidence="18 19">
    <name type="scientific">Dermatophagoides farinae</name>
    <name type="common">American house dust mite</name>
    <dbReference type="NCBI Taxonomy" id="6954"/>
    <lineage>
        <taxon>Eukaryota</taxon>
        <taxon>Metazoa</taxon>
        <taxon>Ecdysozoa</taxon>
        <taxon>Arthropoda</taxon>
        <taxon>Chelicerata</taxon>
        <taxon>Arachnida</taxon>
        <taxon>Acari</taxon>
        <taxon>Acariformes</taxon>
        <taxon>Sarcoptiformes</taxon>
        <taxon>Astigmata</taxon>
        <taxon>Psoroptidia</taxon>
        <taxon>Analgoidea</taxon>
        <taxon>Pyroglyphidae</taxon>
        <taxon>Dermatophagoidinae</taxon>
        <taxon>Dermatophagoides</taxon>
    </lineage>
</organism>
<dbReference type="Gene3D" id="3.40.50.300">
    <property type="entry name" value="P-loop containing nucleotide triphosphate hydrolases"/>
    <property type="match status" value="1"/>
</dbReference>
<evidence type="ECO:0000256" key="15">
    <source>
        <dbReference type="ARBA" id="ARBA00061781"/>
    </source>
</evidence>
<dbReference type="AlphaFoldDB" id="A0A922KUQ0"/>
<keyword evidence="12" id="KW-0342">GTP-binding</keyword>
<dbReference type="CDD" id="cd03703">
    <property type="entry name" value="aeIF5B_II"/>
    <property type="match status" value="1"/>
</dbReference>
<dbReference type="InterPro" id="IPR009000">
    <property type="entry name" value="Transl_B-barrel_sf"/>
</dbReference>
<evidence type="ECO:0000256" key="11">
    <source>
        <dbReference type="ARBA" id="ARBA00022917"/>
    </source>
</evidence>
<comment type="caution">
    <text evidence="18">The sequence shown here is derived from an EMBL/GenBank/DDBJ whole genome shotgun (WGS) entry which is preliminary data.</text>
</comment>
<proteinExistence type="inferred from homology"/>
<feature type="compositionally biased region" description="Basic and acidic residues" evidence="16">
    <location>
        <begin position="44"/>
        <end position="53"/>
    </location>
</feature>
<dbReference type="FunFam" id="2.40.30.10:FF:000013">
    <property type="entry name" value="eukaryotic translation initiation factor 5B"/>
    <property type="match status" value="1"/>
</dbReference>
<dbReference type="FunFam" id="3.40.50.10050:FF:000002">
    <property type="entry name" value="Eukaryotic translation initiation factor 5B"/>
    <property type="match status" value="1"/>
</dbReference>
<dbReference type="InterPro" id="IPR005225">
    <property type="entry name" value="Small_GTP-bd"/>
</dbReference>
<feature type="compositionally biased region" description="Polar residues" evidence="16">
    <location>
        <begin position="1"/>
        <end position="10"/>
    </location>
</feature>
<dbReference type="PANTHER" id="PTHR43381">
    <property type="entry name" value="TRANSLATION INITIATION FACTOR IF-2-RELATED"/>
    <property type="match status" value="1"/>
</dbReference>
<dbReference type="Pfam" id="PF00009">
    <property type="entry name" value="GTP_EFTU"/>
    <property type="match status" value="1"/>
</dbReference>
<evidence type="ECO:0000313" key="18">
    <source>
        <dbReference type="EMBL" id="KAH9497161.1"/>
    </source>
</evidence>
<feature type="compositionally biased region" description="Low complexity" evidence="16">
    <location>
        <begin position="75"/>
        <end position="98"/>
    </location>
</feature>
<dbReference type="SUPFAM" id="SSF52540">
    <property type="entry name" value="P-loop containing nucleoside triphosphate hydrolases"/>
    <property type="match status" value="1"/>
</dbReference>
<name>A0A922KUQ0_DERFA</name>
<evidence type="ECO:0000256" key="9">
    <source>
        <dbReference type="ARBA" id="ARBA00022741"/>
    </source>
</evidence>
<feature type="compositionally biased region" description="Basic residues" evidence="16">
    <location>
        <begin position="182"/>
        <end position="194"/>
    </location>
</feature>
<dbReference type="FunFam" id="2.40.30.10:FF:000026">
    <property type="entry name" value="Eukaryotic translation initiation factor 5B"/>
    <property type="match status" value="1"/>
</dbReference>
<evidence type="ECO:0000256" key="1">
    <source>
        <dbReference type="ARBA" id="ARBA00001944"/>
    </source>
</evidence>
<dbReference type="GO" id="GO:0046872">
    <property type="term" value="F:metal ion binding"/>
    <property type="evidence" value="ECO:0007669"/>
    <property type="project" value="UniProtKB-KW"/>
</dbReference>
<dbReference type="CDD" id="cd01887">
    <property type="entry name" value="IF2_eIF5B"/>
    <property type="match status" value="1"/>
</dbReference>
<dbReference type="InterPro" id="IPR023115">
    <property type="entry name" value="TIF_IF2_dom3"/>
</dbReference>
<accession>A0A922KUQ0</accession>
<evidence type="ECO:0000313" key="19">
    <source>
        <dbReference type="Proteomes" id="UP000790347"/>
    </source>
</evidence>
<dbReference type="Gene3D" id="3.40.50.10050">
    <property type="entry name" value="Translation initiation factor IF- 2, domain 3"/>
    <property type="match status" value="1"/>
</dbReference>
<dbReference type="SUPFAM" id="SSF52156">
    <property type="entry name" value="Initiation factor IF2/eIF5b, domain 3"/>
    <property type="match status" value="1"/>
</dbReference>
<keyword evidence="11" id="KW-0648">Protein biosynthesis</keyword>
<dbReference type="InterPro" id="IPR036925">
    <property type="entry name" value="TIF_IF2_dom3_sf"/>
</dbReference>
<keyword evidence="19" id="KW-1185">Reference proteome</keyword>
<feature type="compositionally biased region" description="Polar residues" evidence="16">
    <location>
        <begin position="405"/>
        <end position="414"/>
    </location>
</feature>
<comment type="subunit">
    <text evidence="15">Interacts through its C-terminal domain (CTD) with the CTD of eIF1A (EIF1AX) or with the CTD of EIF5 (mutually exclusive) through a common binding site. Interacts with eIF1A (EIF1AX) from the location of the start codon by the 43S complex until the formation of the 80S complex. Interacts with ANXA5 in a calcium and phospholipid-dependent manner.</text>
</comment>
<evidence type="ECO:0000256" key="6">
    <source>
        <dbReference type="ARBA" id="ARBA00022490"/>
    </source>
</evidence>
<feature type="compositionally biased region" description="Basic residues" evidence="16">
    <location>
        <begin position="16"/>
        <end position="28"/>
    </location>
</feature>
<comment type="subcellular location">
    <subcellularLocation>
        <location evidence="2">Cytoplasm</location>
    </subcellularLocation>
</comment>
<comment type="cofactor">
    <cofactor evidence="1">
        <name>a monovalent cation</name>
        <dbReference type="ChEBI" id="CHEBI:60242"/>
    </cofactor>
</comment>
<evidence type="ECO:0000256" key="16">
    <source>
        <dbReference type="SAM" id="MobiDB-lite"/>
    </source>
</evidence>
<keyword evidence="6" id="KW-0963">Cytoplasm</keyword>
<evidence type="ECO:0000256" key="5">
    <source>
        <dbReference type="ARBA" id="ARBA00013824"/>
    </source>
</evidence>
<dbReference type="EMBL" id="ASGP02000007">
    <property type="protein sequence ID" value="KAH9497161.1"/>
    <property type="molecule type" value="Genomic_DNA"/>
</dbReference>
<evidence type="ECO:0000256" key="10">
    <source>
        <dbReference type="ARBA" id="ARBA00022801"/>
    </source>
</evidence>
<dbReference type="Gene3D" id="2.40.30.10">
    <property type="entry name" value="Translation factors"/>
    <property type="match status" value="2"/>
</dbReference>
<evidence type="ECO:0000259" key="17">
    <source>
        <dbReference type="PROSITE" id="PS51722"/>
    </source>
</evidence>
<keyword evidence="10" id="KW-0378">Hydrolase</keyword>
<dbReference type="InterPro" id="IPR029459">
    <property type="entry name" value="EFTU-type"/>
</dbReference>
<dbReference type="InterPro" id="IPR000795">
    <property type="entry name" value="T_Tr_GTP-bd_dom"/>
</dbReference>
<comment type="similarity">
    <text evidence="3">Belongs to the TRAFAC class translation factor GTPase superfamily. Classic translation factor GTPase family. IF-2 subfamily.</text>
</comment>
<protein>
    <recommendedName>
        <fullName evidence="5">Eukaryotic translation initiation factor 5B</fullName>
        <ecNumber evidence="4">3.6.5.3</ecNumber>
    </recommendedName>
    <alternativeName>
        <fullName evidence="13">Translation initiation factor IF-2</fullName>
    </alternativeName>
</protein>
<dbReference type="CDD" id="cd16266">
    <property type="entry name" value="IF2_aeIF5B_IV"/>
    <property type="match status" value="1"/>
</dbReference>
<dbReference type="PANTHER" id="PTHR43381:SF4">
    <property type="entry name" value="EUKARYOTIC TRANSLATION INITIATION FACTOR 5B"/>
    <property type="match status" value="1"/>
</dbReference>
<feature type="region of interest" description="Disordered" evidence="16">
    <location>
        <begin position="1"/>
        <end position="291"/>
    </location>
</feature>
<evidence type="ECO:0000256" key="2">
    <source>
        <dbReference type="ARBA" id="ARBA00004496"/>
    </source>
</evidence>
<dbReference type="Proteomes" id="UP000790347">
    <property type="component" value="Unassembled WGS sequence"/>
</dbReference>
<feature type="compositionally biased region" description="Basic residues" evidence="16">
    <location>
        <begin position="109"/>
        <end position="120"/>
    </location>
</feature>
<dbReference type="Pfam" id="PF14578">
    <property type="entry name" value="GTP_EFTU_D4"/>
    <property type="match status" value="1"/>
</dbReference>